<keyword evidence="4 5" id="KW-0697">Rotamase</keyword>
<dbReference type="Pfam" id="PF13145">
    <property type="entry name" value="Rotamase_2"/>
    <property type="match status" value="1"/>
</dbReference>
<evidence type="ECO:0000313" key="7">
    <source>
        <dbReference type="EMBL" id="EKF75589.1"/>
    </source>
</evidence>
<sequence>MKRILPLLMVLLLAAAAVVVWHEWPLPGDVAARVNGEDIPLAALDVFVAASQVRHPEATRESVLKGLVENRLLASVQTAAADSPSEQTPRVGYDRQTRFEQQRFKLVRTAFSRQIKAAVERSGVTDVTGYLSAPLALDENALAPMLSLQQQIYAELTPEQQDRARDYVLARYRFAPDQPEQTLTLWDLYRRQNVQLKVQMQNLNLGFIREAVRQYLATAYVLYWFEHESGLDAPSRQAVDRCVADAMAREALLEQMGLHHDMHDDNPALRNMVSQVTAPEIAAYYQAHKDEFIHVQRVHARHIRLDSQQQADRVYADIQQGLSFDEALQRYSVADDRRQGGELGWIDRDSRLGHWTLALAFVQPANQVSRPFRSPDGQGPVYWEILLVDQRDTAYQPVDSEAVRYRAGRAVAHEKLLDQFRTLLADTTDQARVRIHHEVL</sequence>
<keyword evidence="8" id="KW-1185">Reference proteome</keyword>
<dbReference type="SUPFAM" id="SSF54534">
    <property type="entry name" value="FKBP-like"/>
    <property type="match status" value="1"/>
</dbReference>
<accession>L0WFU9</accession>
<dbReference type="PATRIC" id="fig|1177179.3.peg.378"/>
<evidence type="ECO:0000313" key="8">
    <source>
        <dbReference type="Proteomes" id="UP000010164"/>
    </source>
</evidence>
<dbReference type="Proteomes" id="UP000010164">
    <property type="component" value="Unassembled WGS sequence"/>
</dbReference>
<dbReference type="AlphaFoldDB" id="L0WFU9"/>
<comment type="similarity">
    <text evidence="2">Belongs to the PpiC/parvulin rotamase family.</text>
</comment>
<evidence type="ECO:0000256" key="3">
    <source>
        <dbReference type="ARBA" id="ARBA00013194"/>
    </source>
</evidence>
<evidence type="ECO:0000256" key="4">
    <source>
        <dbReference type="ARBA" id="ARBA00023110"/>
    </source>
</evidence>
<reference evidence="7 8" key="1">
    <citation type="journal article" date="2012" name="J. Bacteriol.">
        <title>Genome Sequence of the Alkane-Degrading Bacterium Alcanivorax hongdengensis Type Strain A-11-3.</title>
        <authorList>
            <person name="Lai Q."/>
            <person name="Shao Z."/>
        </authorList>
    </citation>
    <scope>NUCLEOTIDE SEQUENCE [LARGE SCALE GENOMIC DNA]</scope>
    <source>
        <strain evidence="7 8">A-11-3</strain>
    </source>
</reference>
<organism evidence="7 8">
    <name type="scientific">Alcanivorax hongdengensis A-11-3</name>
    <dbReference type="NCBI Taxonomy" id="1177179"/>
    <lineage>
        <taxon>Bacteria</taxon>
        <taxon>Pseudomonadati</taxon>
        <taxon>Pseudomonadota</taxon>
        <taxon>Gammaproteobacteria</taxon>
        <taxon>Oceanospirillales</taxon>
        <taxon>Alcanivoracaceae</taxon>
        <taxon>Alcanivorax</taxon>
    </lineage>
</organism>
<dbReference type="EMBL" id="AMRJ01000002">
    <property type="protein sequence ID" value="EKF75589.1"/>
    <property type="molecule type" value="Genomic_DNA"/>
</dbReference>
<dbReference type="PANTHER" id="PTHR47245:SF2">
    <property type="entry name" value="PEPTIDYL-PROLYL CIS-TRANS ISOMERASE HP_0175-RELATED"/>
    <property type="match status" value="1"/>
</dbReference>
<evidence type="ECO:0000256" key="2">
    <source>
        <dbReference type="ARBA" id="ARBA00007656"/>
    </source>
</evidence>
<comment type="caution">
    <text evidence="7">The sequence shown here is derived from an EMBL/GenBank/DDBJ whole genome shotgun (WGS) entry which is preliminary data.</text>
</comment>
<dbReference type="EC" id="5.2.1.8" evidence="3"/>
<dbReference type="InterPro" id="IPR046357">
    <property type="entry name" value="PPIase_dom_sf"/>
</dbReference>
<comment type="catalytic activity">
    <reaction evidence="1">
        <text>[protein]-peptidylproline (omega=180) = [protein]-peptidylproline (omega=0)</text>
        <dbReference type="Rhea" id="RHEA:16237"/>
        <dbReference type="Rhea" id="RHEA-COMP:10747"/>
        <dbReference type="Rhea" id="RHEA-COMP:10748"/>
        <dbReference type="ChEBI" id="CHEBI:83833"/>
        <dbReference type="ChEBI" id="CHEBI:83834"/>
        <dbReference type="EC" id="5.2.1.8"/>
    </reaction>
</comment>
<proteinExistence type="inferred from homology"/>
<evidence type="ECO:0000256" key="1">
    <source>
        <dbReference type="ARBA" id="ARBA00000971"/>
    </source>
</evidence>
<dbReference type="PROSITE" id="PS50198">
    <property type="entry name" value="PPIC_PPIASE_2"/>
    <property type="match status" value="1"/>
</dbReference>
<dbReference type="RefSeq" id="WP_008927573.1">
    <property type="nucleotide sequence ID" value="NZ_AMRJ01000002.1"/>
</dbReference>
<keyword evidence="5 7" id="KW-0413">Isomerase</keyword>
<dbReference type="InterPro" id="IPR000297">
    <property type="entry name" value="PPIase_PpiC"/>
</dbReference>
<name>L0WFU9_9GAMM</name>
<feature type="domain" description="PpiC" evidence="6">
    <location>
        <begin position="295"/>
        <end position="377"/>
    </location>
</feature>
<dbReference type="Gene3D" id="3.10.50.40">
    <property type="match status" value="1"/>
</dbReference>
<dbReference type="GO" id="GO:0003755">
    <property type="term" value="F:peptidyl-prolyl cis-trans isomerase activity"/>
    <property type="evidence" value="ECO:0007669"/>
    <property type="project" value="UniProtKB-KW"/>
</dbReference>
<protein>
    <recommendedName>
        <fullName evidence="3">peptidylprolyl isomerase</fullName>
        <ecNumber evidence="3">5.2.1.8</ecNumber>
    </recommendedName>
</protein>
<dbReference type="InterPro" id="IPR050245">
    <property type="entry name" value="PrsA_foldase"/>
</dbReference>
<dbReference type="PANTHER" id="PTHR47245">
    <property type="entry name" value="PEPTIDYLPROLYL ISOMERASE"/>
    <property type="match status" value="1"/>
</dbReference>
<evidence type="ECO:0000256" key="5">
    <source>
        <dbReference type="PROSITE-ProRule" id="PRU00278"/>
    </source>
</evidence>
<evidence type="ECO:0000259" key="6">
    <source>
        <dbReference type="PROSITE" id="PS50198"/>
    </source>
</evidence>
<gene>
    <name evidence="7" type="ORF">A11A3_01922</name>
</gene>
<dbReference type="STRING" id="1177179.A11A3_01922"/>
<dbReference type="eggNOG" id="COG0760">
    <property type="taxonomic scope" value="Bacteria"/>
</dbReference>